<sequence length="43" mass="4270">MELCIVGKLMALRGGDLAIAADETGALVRFAVPALLASGNVAA</sequence>
<reference evidence="1 2" key="1">
    <citation type="submission" date="2020-08" db="EMBL/GenBank/DDBJ databases">
        <title>Genomic Encyclopedia of Type Strains, Phase IV (KMG-IV): sequencing the most valuable type-strain genomes for metagenomic binning, comparative biology and taxonomic classification.</title>
        <authorList>
            <person name="Goeker M."/>
        </authorList>
    </citation>
    <scope>NUCLEOTIDE SEQUENCE [LARGE SCALE GENOMIC DNA]</scope>
    <source>
        <strain evidence="1 2">DSM 14552</strain>
    </source>
</reference>
<keyword evidence="2" id="KW-1185">Reference proteome</keyword>
<evidence type="ECO:0000313" key="2">
    <source>
        <dbReference type="Proteomes" id="UP000562395"/>
    </source>
</evidence>
<name>A0A7W6A0V9_9SPHN</name>
<dbReference type="EMBL" id="JACICY010000021">
    <property type="protein sequence ID" value="MBB3862734.1"/>
    <property type="molecule type" value="Genomic_DNA"/>
</dbReference>
<dbReference type="Proteomes" id="UP000562395">
    <property type="component" value="Unassembled WGS sequence"/>
</dbReference>
<dbReference type="AlphaFoldDB" id="A0A7W6A0V9"/>
<comment type="caution">
    <text evidence="1">The sequence shown here is derived from an EMBL/GenBank/DDBJ whole genome shotgun (WGS) entry which is preliminary data.</text>
</comment>
<dbReference type="RefSeq" id="WP_281372537.1">
    <property type="nucleotide sequence ID" value="NZ_JACICY010000021.1"/>
</dbReference>
<proteinExistence type="predicted"/>
<protein>
    <submittedName>
        <fullName evidence="1">Uncharacterized protein</fullName>
    </submittedName>
</protein>
<gene>
    <name evidence="1" type="ORF">GGQ88_004036</name>
</gene>
<evidence type="ECO:0000313" key="1">
    <source>
        <dbReference type="EMBL" id="MBB3862734.1"/>
    </source>
</evidence>
<accession>A0A7W6A0V9</accession>
<organism evidence="1 2">
    <name type="scientific">Novosphingobium hassiacum</name>
    <dbReference type="NCBI Taxonomy" id="173676"/>
    <lineage>
        <taxon>Bacteria</taxon>
        <taxon>Pseudomonadati</taxon>
        <taxon>Pseudomonadota</taxon>
        <taxon>Alphaproteobacteria</taxon>
        <taxon>Sphingomonadales</taxon>
        <taxon>Sphingomonadaceae</taxon>
        <taxon>Novosphingobium</taxon>
    </lineage>
</organism>